<evidence type="ECO:0000256" key="14">
    <source>
        <dbReference type="ARBA" id="ARBA00023264"/>
    </source>
</evidence>
<dbReference type="PANTHER" id="PTHR34299">
    <property type="entry name" value="DIACYLGLYCEROL KINASE"/>
    <property type="match status" value="1"/>
</dbReference>
<dbReference type="InterPro" id="IPR000829">
    <property type="entry name" value="DAGK"/>
</dbReference>
<accession>A0A173T4F6</accession>
<evidence type="ECO:0000256" key="10">
    <source>
        <dbReference type="ARBA" id="ARBA00022989"/>
    </source>
</evidence>
<protein>
    <submittedName>
        <fullName evidence="19">Diacylglycerol kinase family protein</fullName>
    </submittedName>
</protein>
<keyword evidence="11" id="KW-0443">Lipid metabolism</keyword>
<keyword evidence="10" id="KW-1133">Transmembrane helix</keyword>
<dbReference type="PANTHER" id="PTHR34299:SF1">
    <property type="entry name" value="DIACYLGLYCEROL KINASE"/>
    <property type="match status" value="1"/>
</dbReference>
<evidence type="ECO:0000256" key="13">
    <source>
        <dbReference type="ARBA" id="ARBA00023209"/>
    </source>
</evidence>
<feature type="binding site" evidence="17">
    <location>
        <begin position="100"/>
        <end position="101"/>
    </location>
    <ligand>
        <name>ATP</name>
        <dbReference type="ChEBI" id="CHEBI:30616"/>
    </ligand>
</feature>
<dbReference type="AlphaFoldDB" id="A0A173T4F6"/>
<evidence type="ECO:0000256" key="17">
    <source>
        <dbReference type="PIRSR" id="PIRSR600829-3"/>
    </source>
</evidence>
<dbReference type="Pfam" id="PF01219">
    <property type="entry name" value="DAGK_prokar"/>
    <property type="match status" value="1"/>
</dbReference>
<evidence type="ECO:0000256" key="18">
    <source>
        <dbReference type="PIRSR" id="PIRSR600829-4"/>
    </source>
</evidence>
<evidence type="ECO:0000256" key="16">
    <source>
        <dbReference type="PIRSR" id="PIRSR600829-2"/>
    </source>
</evidence>
<keyword evidence="6" id="KW-0812">Transmembrane</keyword>
<feature type="binding site" evidence="18">
    <location>
        <position position="82"/>
    </location>
    <ligand>
        <name>a divalent metal cation</name>
        <dbReference type="ChEBI" id="CHEBI:60240"/>
    </ligand>
</feature>
<dbReference type="GO" id="GO:0046872">
    <property type="term" value="F:metal ion binding"/>
    <property type="evidence" value="ECO:0007669"/>
    <property type="project" value="UniProtKB-KW"/>
</dbReference>
<dbReference type="InterPro" id="IPR033717">
    <property type="entry name" value="UDPK"/>
</dbReference>
<evidence type="ECO:0000256" key="15">
    <source>
        <dbReference type="PIRSR" id="PIRSR600829-1"/>
    </source>
</evidence>
<keyword evidence="9 17" id="KW-0067">ATP-binding</keyword>
<organism evidence="19 20">
    <name type="scientific">Turicibacter sanguinis</name>
    <dbReference type="NCBI Taxonomy" id="154288"/>
    <lineage>
        <taxon>Bacteria</taxon>
        <taxon>Bacillati</taxon>
        <taxon>Bacillota</taxon>
        <taxon>Erysipelotrichia</taxon>
        <taxon>Erysipelotrichales</taxon>
        <taxon>Turicibacteraceae</taxon>
        <taxon>Turicibacter</taxon>
    </lineage>
</organism>
<comment type="subcellular location">
    <subcellularLocation>
        <location evidence="1">Cell membrane</location>
        <topology evidence="1">Multi-pass membrane protein</topology>
    </subcellularLocation>
</comment>
<dbReference type="GeneID" id="60059151"/>
<reference evidence="19 20" key="1">
    <citation type="journal article" date="2019" name="Nat. Med.">
        <title>A library of human gut bacterial isolates paired with longitudinal multiomics data enables mechanistic microbiome research.</title>
        <authorList>
            <person name="Poyet M."/>
            <person name="Groussin M."/>
            <person name="Gibbons S.M."/>
            <person name="Avila-Pacheco J."/>
            <person name="Jiang X."/>
            <person name="Kearney S.M."/>
            <person name="Perrotta A.R."/>
            <person name="Berdy B."/>
            <person name="Zhao S."/>
            <person name="Lieberman T.D."/>
            <person name="Swanson P.K."/>
            <person name="Smith M."/>
            <person name="Roesemann S."/>
            <person name="Alexander J.E."/>
            <person name="Rich S.A."/>
            <person name="Livny J."/>
            <person name="Vlamakis H."/>
            <person name="Clish C."/>
            <person name="Bullock K."/>
            <person name="Deik A."/>
            <person name="Scott J."/>
            <person name="Pierce K.A."/>
            <person name="Xavier R.J."/>
            <person name="Alm E.J."/>
        </authorList>
    </citation>
    <scope>NUCLEOTIDE SEQUENCE [LARGE SCALE GENOMIC DNA]</scope>
    <source>
        <strain evidence="19 20">BIOML-A198</strain>
    </source>
</reference>
<keyword evidence="8 19" id="KW-0418">Kinase</keyword>
<dbReference type="GO" id="GO:0016301">
    <property type="term" value="F:kinase activity"/>
    <property type="evidence" value="ECO:0007669"/>
    <property type="project" value="UniProtKB-KW"/>
</dbReference>
<keyword evidence="18" id="KW-0460">Magnesium</keyword>
<feature type="binding site" evidence="17">
    <location>
        <position position="22"/>
    </location>
    <ligand>
        <name>ATP</name>
        <dbReference type="ChEBI" id="CHEBI:30616"/>
    </ligand>
</feature>
<keyword evidence="5" id="KW-0808">Transferase</keyword>
<keyword evidence="4" id="KW-0444">Lipid biosynthesis</keyword>
<feature type="binding site" evidence="17">
    <location>
        <position position="82"/>
    </location>
    <ligand>
        <name>ATP</name>
        <dbReference type="ChEBI" id="CHEBI:30616"/>
    </ligand>
</feature>
<keyword evidence="3" id="KW-1003">Cell membrane</keyword>
<proteinExistence type="inferred from homology"/>
<comment type="cofactor">
    <cofactor evidence="18">
        <name>Mg(2+)</name>
        <dbReference type="ChEBI" id="CHEBI:18420"/>
    </cofactor>
    <text evidence="18">Mn(2+), Zn(2+), Cd(2+) and Co(2+) support activity to lesser extents.</text>
</comment>
<keyword evidence="12" id="KW-0472">Membrane</keyword>
<evidence type="ECO:0000256" key="6">
    <source>
        <dbReference type="ARBA" id="ARBA00022692"/>
    </source>
</evidence>
<sequence length="129" mass="14181">MRSESDVKETHSIQAILKSFKYASRGILTSFLIGRNIKVHYTAALIVLGCGLYFRISKVEFILLFLTIAQVITLEMINTAIERTVDLVTSDYHIYAKIAKDVAAGAVLVSAIIATIIGGIIFLPYISSQ</sequence>
<name>A0A173T4F6_9FIRM</name>
<feature type="binding site" evidence="16">
    <location>
        <position position="75"/>
    </location>
    <ligand>
        <name>substrate</name>
    </ligand>
</feature>
<dbReference type="GO" id="GO:0008654">
    <property type="term" value="P:phospholipid biosynthetic process"/>
    <property type="evidence" value="ECO:0007669"/>
    <property type="project" value="UniProtKB-KW"/>
</dbReference>
<dbReference type="GO" id="GO:0005886">
    <property type="term" value="C:plasma membrane"/>
    <property type="evidence" value="ECO:0007669"/>
    <property type="project" value="UniProtKB-SubCell"/>
</dbReference>
<evidence type="ECO:0000313" key="20">
    <source>
        <dbReference type="Proteomes" id="UP000487649"/>
    </source>
</evidence>
<evidence type="ECO:0000256" key="9">
    <source>
        <dbReference type="ARBA" id="ARBA00022840"/>
    </source>
</evidence>
<dbReference type="PROSITE" id="PS01069">
    <property type="entry name" value="DAGK_PROKAR"/>
    <property type="match status" value="1"/>
</dbReference>
<evidence type="ECO:0000256" key="2">
    <source>
        <dbReference type="ARBA" id="ARBA00005967"/>
    </source>
</evidence>
<keyword evidence="18" id="KW-0479">Metal-binding</keyword>
<comment type="caution">
    <text evidence="19">The sequence shown here is derived from an EMBL/GenBank/DDBJ whole genome shotgun (WGS) entry which is preliminary data.</text>
</comment>
<gene>
    <name evidence="19" type="ORF">GMA92_02510</name>
</gene>
<dbReference type="OrthoDB" id="9789934at2"/>
<evidence type="ECO:0000313" key="19">
    <source>
        <dbReference type="EMBL" id="MTK20312.1"/>
    </source>
</evidence>
<evidence type="ECO:0000256" key="7">
    <source>
        <dbReference type="ARBA" id="ARBA00022741"/>
    </source>
</evidence>
<dbReference type="GO" id="GO:0005524">
    <property type="term" value="F:ATP binding"/>
    <property type="evidence" value="ECO:0007669"/>
    <property type="project" value="UniProtKB-KW"/>
</dbReference>
<evidence type="ECO:0000256" key="5">
    <source>
        <dbReference type="ARBA" id="ARBA00022679"/>
    </source>
</evidence>
<dbReference type="RefSeq" id="WP_006785334.1">
    <property type="nucleotide sequence ID" value="NZ_CABJBH010000001.1"/>
</dbReference>
<feature type="active site" description="Proton acceptor" evidence="15">
    <location>
        <position position="75"/>
    </location>
</feature>
<dbReference type="CDD" id="cd14265">
    <property type="entry name" value="UDPK_IM_like"/>
    <property type="match status" value="1"/>
</dbReference>
<evidence type="ECO:0000256" key="11">
    <source>
        <dbReference type="ARBA" id="ARBA00023098"/>
    </source>
</evidence>
<dbReference type="Proteomes" id="UP000487649">
    <property type="component" value="Unassembled WGS sequence"/>
</dbReference>
<dbReference type="EMBL" id="WMQE01000004">
    <property type="protein sequence ID" value="MTK20312.1"/>
    <property type="molecule type" value="Genomic_DNA"/>
</dbReference>
<evidence type="ECO:0000256" key="1">
    <source>
        <dbReference type="ARBA" id="ARBA00004651"/>
    </source>
</evidence>
<keyword evidence="13" id="KW-0594">Phospholipid biosynthesis</keyword>
<evidence type="ECO:0000256" key="8">
    <source>
        <dbReference type="ARBA" id="ARBA00022777"/>
    </source>
</evidence>
<evidence type="ECO:0000256" key="12">
    <source>
        <dbReference type="ARBA" id="ARBA00023136"/>
    </source>
</evidence>
<comment type="similarity">
    <text evidence="2">Belongs to the bacterial diacylglycerol kinase family.</text>
</comment>
<dbReference type="Gene3D" id="1.10.287.3610">
    <property type="match status" value="1"/>
</dbReference>
<keyword evidence="7 17" id="KW-0547">Nucleotide-binding</keyword>
<dbReference type="InterPro" id="IPR036945">
    <property type="entry name" value="DAGK_sf"/>
</dbReference>
<keyword evidence="14" id="KW-1208">Phospholipid metabolism</keyword>
<evidence type="ECO:0000256" key="3">
    <source>
        <dbReference type="ARBA" id="ARBA00022475"/>
    </source>
</evidence>
<evidence type="ECO:0000256" key="4">
    <source>
        <dbReference type="ARBA" id="ARBA00022516"/>
    </source>
</evidence>